<dbReference type="GO" id="GO:0000271">
    <property type="term" value="P:polysaccharide biosynthetic process"/>
    <property type="evidence" value="ECO:0007669"/>
    <property type="project" value="TreeGrafter"/>
</dbReference>
<dbReference type="InterPro" id="IPR015421">
    <property type="entry name" value="PyrdxlP-dep_Trfase_major"/>
</dbReference>
<comment type="similarity">
    <text evidence="2 3">Belongs to the DegT/DnrJ/EryC1 family.</text>
</comment>
<dbReference type="Gene3D" id="3.40.640.10">
    <property type="entry name" value="Type I PLP-dependent aspartate aminotransferase-like (Major domain)"/>
    <property type="match status" value="1"/>
</dbReference>
<keyword evidence="1 3" id="KW-0663">Pyridoxal phosphate</keyword>
<dbReference type="InterPro" id="IPR015422">
    <property type="entry name" value="PyrdxlP-dep_Trfase_small"/>
</dbReference>
<reference evidence="5" key="1">
    <citation type="journal article" date="2017" name="Proc. Natl. Acad. Sci. U.S.A.">
        <title>Simulation of Deepwater Horizon oil plume reveals substrate specialization within a complex community of hydrocarbon degraders.</title>
        <authorList>
            <person name="Hu P."/>
            <person name="Dubinsky E.A."/>
            <person name="Probst A.J."/>
            <person name="Wang J."/>
            <person name="Sieber C.M.K."/>
            <person name="Tom L.M."/>
            <person name="Gardinali P."/>
            <person name="Banfield J.F."/>
            <person name="Atlas R.M."/>
            <person name="Andersen G.L."/>
        </authorList>
    </citation>
    <scope>NUCLEOTIDE SEQUENCE [LARGE SCALE GENOMIC DNA]</scope>
</reference>
<dbReference type="Gene3D" id="3.90.1150.10">
    <property type="entry name" value="Aspartate Aminotransferase, domain 1"/>
    <property type="match status" value="1"/>
</dbReference>
<dbReference type="Pfam" id="PF01041">
    <property type="entry name" value="DegT_DnrJ_EryC1"/>
    <property type="match status" value="1"/>
</dbReference>
<dbReference type="CDD" id="cd00616">
    <property type="entry name" value="AHBA_syn"/>
    <property type="match status" value="1"/>
</dbReference>
<accession>A0A1Y5EEJ0</accession>
<dbReference type="GO" id="GO:0030170">
    <property type="term" value="F:pyridoxal phosphate binding"/>
    <property type="evidence" value="ECO:0007669"/>
    <property type="project" value="TreeGrafter"/>
</dbReference>
<evidence type="ECO:0000256" key="3">
    <source>
        <dbReference type="RuleBase" id="RU004508"/>
    </source>
</evidence>
<evidence type="ECO:0000313" key="4">
    <source>
        <dbReference type="EMBL" id="OUR80869.1"/>
    </source>
</evidence>
<comment type="caution">
    <text evidence="4">The sequence shown here is derived from an EMBL/GenBank/DDBJ whole genome shotgun (WGS) entry which is preliminary data.</text>
</comment>
<dbReference type="Proteomes" id="UP000243053">
    <property type="component" value="Unassembled WGS sequence"/>
</dbReference>
<dbReference type="PANTHER" id="PTHR30244:SF34">
    <property type="entry name" value="DTDP-4-AMINO-4,6-DIDEOXYGALACTOSE TRANSAMINASE"/>
    <property type="match status" value="1"/>
</dbReference>
<name>A0A1Y5EEJ0_COLPS</name>
<proteinExistence type="inferred from homology"/>
<gene>
    <name evidence="4" type="ORF">A9Q75_09355</name>
</gene>
<dbReference type="InterPro" id="IPR015424">
    <property type="entry name" value="PyrdxlP-dep_Trfase"/>
</dbReference>
<dbReference type="EMBL" id="MAAF01000056">
    <property type="protein sequence ID" value="OUR80869.1"/>
    <property type="molecule type" value="Genomic_DNA"/>
</dbReference>
<dbReference type="InterPro" id="IPR000653">
    <property type="entry name" value="DegT/StrS_aminotransferase"/>
</dbReference>
<dbReference type="AlphaFoldDB" id="A0A1Y5EEJ0"/>
<evidence type="ECO:0000256" key="2">
    <source>
        <dbReference type="ARBA" id="ARBA00037999"/>
    </source>
</evidence>
<organism evidence="4 5">
    <name type="scientific">Colwellia psychrerythraea</name>
    <name type="common">Vibrio psychroerythus</name>
    <dbReference type="NCBI Taxonomy" id="28229"/>
    <lineage>
        <taxon>Bacteria</taxon>
        <taxon>Pseudomonadati</taxon>
        <taxon>Pseudomonadota</taxon>
        <taxon>Gammaproteobacteria</taxon>
        <taxon>Alteromonadales</taxon>
        <taxon>Colwelliaceae</taxon>
        <taxon>Colwellia</taxon>
    </lineage>
</organism>
<dbReference type="GO" id="GO:0008483">
    <property type="term" value="F:transaminase activity"/>
    <property type="evidence" value="ECO:0007669"/>
    <property type="project" value="TreeGrafter"/>
</dbReference>
<dbReference type="PANTHER" id="PTHR30244">
    <property type="entry name" value="TRANSAMINASE"/>
    <property type="match status" value="1"/>
</dbReference>
<protein>
    <submittedName>
        <fullName evidence="4">Pyridoxamine 5-phosphate oxidase</fullName>
    </submittedName>
</protein>
<dbReference type="SUPFAM" id="SSF53383">
    <property type="entry name" value="PLP-dependent transferases"/>
    <property type="match status" value="1"/>
</dbReference>
<dbReference type="PIRSF" id="PIRSF000390">
    <property type="entry name" value="PLP_StrS"/>
    <property type="match status" value="1"/>
</dbReference>
<evidence type="ECO:0000256" key="1">
    <source>
        <dbReference type="ARBA" id="ARBA00022898"/>
    </source>
</evidence>
<sequence length="390" mass="43862">MTNYSLASSTWDEREFGAIQKVIDSDMFTMGKHVAQYEKDFADFFGSKYSVMVSSGSTANLLMIASLFFTKNPALKLQRGDEIIVPVVSWSTTYFPLQQYGLKVKFVDIDRKTLNIDLEKLAAAITDKTKAILSVNLLGNPNDYAKMNDIIGDRDIFILEDNCESMGATLEGKQAGTFGIMGTFSSFFSHHIATMEGGCIVTDDEELYHILLCIRAHGWTRNLPKFNKVSGEKSDDPFEESFKFMLPGYNARPLEMSGALGIEQLKKLPSFIDTRQKNARLFQDLFANHAFIEIQQETGKSSWFGFSLVLKENAPYSRAELVKILTENGIECRPIVTGNFLKNTEVLAYFDYEVSGTVEVAEYIDQHGLFVGNHQNDIEKEIKLLAKVLL</sequence>
<evidence type="ECO:0000313" key="5">
    <source>
        <dbReference type="Proteomes" id="UP000243053"/>
    </source>
</evidence>